<feature type="region of interest" description="Disordered" evidence="1">
    <location>
        <begin position="149"/>
        <end position="175"/>
    </location>
</feature>
<dbReference type="GO" id="GO:0004803">
    <property type="term" value="F:transposase activity"/>
    <property type="evidence" value="ECO:0007669"/>
    <property type="project" value="InterPro"/>
</dbReference>
<feature type="domain" description="Transposase IS4-like" evidence="2">
    <location>
        <begin position="359"/>
        <end position="586"/>
    </location>
</feature>
<keyword evidence="4" id="KW-1185">Reference proteome</keyword>
<dbReference type="GO" id="GO:0006313">
    <property type="term" value="P:DNA transposition"/>
    <property type="evidence" value="ECO:0007669"/>
    <property type="project" value="InterPro"/>
</dbReference>
<organism evidence="3 4">
    <name type="scientific">Halorientalis persicus</name>
    <dbReference type="NCBI Taxonomy" id="1367881"/>
    <lineage>
        <taxon>Archaea</taxon>
        <taxon>Methanobacteriati</taxon>
        <taxon>Methanobacteriota</taxon>
        <taxon>Stenosarchaea group</taxon>
        <taxon>Halobacteria</taxon>
        <taxon>Halobacteriales</taxon>
        <taxon>Haloarculaceae</taxon>
        <taxon>Halorientalis</taxon>
    </lineage>
</organism>
<evidence type="ECO:0000313" key="3">
    <source>
        <dbReference type="EMBL" id="SEP27394.1"/>
    </source>
</evidence>
<feature type="non-terminal residue" evidence="3">
    <location>
        <position position="1"/>
    </location>
</feature>
<evidence type="ECO:0000313" key="4">
    <source>
        <dbReference type="Proteomes" id="UP000198775"/>
    </source>
</evidence>
<protein>
    <submittedName>
        <fullName evidence="3">Transposase DDE domain-containing protein</fullName>
    </submittedName>
</protein>
<gene>
    <name evidence="3" type="ORF">SAMN05216388_10609</name>
</gene>
<dbReference type="AlphaFoldDB" id="A0A1H8WI82"/>
<dbReference type="InterPro" id="IPR002559">
    <property type="entry name" value="Transposase_11"/>
</dbReference>
<evidence type="ECO:0000259" key="2">
    <source>
        <dbReference type="Pfam" id="PF01609"/>
    </source>
</evidence>
<sequence>FALFNGESHTMDHRQGFLQDVTTYANIWFKQPEHNDIEEFLKHFPPVFNWDYFDNKAMWHRNATPVYAAFRAHCLRLIKQWKHETALHRYLSEKPFLATALGFDGIPSQDRLWKDWNRYFSEDDRELIAEAAEEIVNIARYRNVPAPDEVFRPDETADREESEPDSQSVRHLTREKTKEVWQHAKPFVTSAYDLQRGENADVHENAFWEGHAFIGPRAETCVNEGIESFAADTTRDRVQAPSTHRHHLSQLGVEDMRRMHRDCVSQLIERARRDSELVGNLVAAIDITKSNPYRSKGKLERDENGNVTNPWLLGYQNDAHESPQYYFQWASIQIVGQDIPLVLDALPVRRGMSRWEIVDELLEAATDIVDLDLVLLDREFDAEDVRDACETHEVHYLMPGRMDASERGTCTDLRRQGKLVHVESQRNLEYYSDGADTSRKEVYVPAMSADWSGDDLDAEPVEEDDDEESLRQELMSDFAETVDEDRERVGEMFSEVVDEVREEEEQQPTRGSAADARQYQLFKTNHPDIDAPGSEMDEIDTAQMVSGVLRHYRARWGIENGFKQIKSFRVRTTSMDHGYRLFNFLFASTLYNVWRLVDLLVKLELEDDPAHKPLVTADLFLTIAKQCFGLEPPD</sequence>
<proteinExistence type="predicted"/>
<dbReference type="Proteomes" id="UP000198775">
    <property type="component" value="Unassembled WGS sequence"/>
</dbReference>
<dbReference type="GO" id="GO:0003677">
    <property type="term" value="F:DNA binding"/>
    <property type="evidence" value="ECO:0007669"/>
    <property type="project" value="InterPro"/>
</dbReference>
<dbReference type="Pfam" id="PF01609">
    <property type="entry name" value="DDE_Tnp_1"/>
    <property type="match status" value="1"/>
</dbReference>
<reference evidence="4" key="1">
    <citation type="submission" date="2016-10" db="EMBL/GenBank/DDBJ databases">
        <authorList>
            <person name="Varghese N."/>
            <person name="Submissions S."/>
        </authorList>
    </citation>
    <scope>NUCLEOTIDE SEQUENCE [LARGE SCALE GENOMIC DNA]</scope>
    <source>
        <strain evidence="4">IBRC-M 10043</strain>
    </source>
</reference>
<dbReference type="EMBL" id="FOCX01000060">
    <property type="protein sequence ID" value="SEP27394.1"/>
    <property type="molecule type" value="Genomic_DNA"/>
</dbReference>
<evidence type="ECO:0000256" key="1">
    <source>
        <dbReference type="SAM" id="MobiDB-lite"/>
    </source>
</evidence>
<accession>A0A1H8WI82</accession>
<name>A0A1H8WI82_9EURY</name>